<accession>A0ABQ8ESX0</accession>
<comment type="cofactor">
    <cofactor evidence="2">
        <name>Mg(2+)</name>
        <dbReference type="ChEBI" id="CHEBI:18420"/>
    </cofactor>
</comment>
<dbReference type="SMART" id="SM00369">
    <property type="entry name" value="LRR_TYP"/>
    <property type="match status" value="3"/>
</dbReference>
<keyword evidence="14" id="KW-0460">Magnesium</keyword>
<evidence type="ECO:0000256" key="1">
    <source>
        <dbReference type="ARBA" id="ARBA00001663"/>
    </source>
</evidence>
<organism evidence="23 24">
    <name type="scientific">Batrachochytrium salamandrivorans</name>
    <dbReference type="NCBI Taxonomy" id="1357716"/>
    <lineage>
        <taxon>Eukaryota</taxon>
        <taxon>Fungi</taxon>
        <taxon>Fungi incertae sedis</taxon>
        <taxon>Chytridiomycota</taxon>
        <taxon>Chytridiomycota incertae sedis</taxon>
        <taxon>Chytridiomycetes</taxon>
        <taxon>Rhizophydiales</taxon>
        <taxon>Rhizophydiales incertae sedis</taxon>
        <taxon>Batrachochytrium</taxon>
    </lineage>
</organism>
<keyword evidence="10" id="KW-0479">Metal-binding</keyword>
<evidence type="ECO:0000256" key="8">
    <source>
        <dbReference type="ARBA" id="ARBA00022614"/>
    </source>
</evidence>
<keyword evidence="16" id="KW-0805">Transcription regulation</keyword>
<dbReference type="InterPro" id="IPR003591">
    <property type="entry name" value="Leu-rich_rpt_typical-subtyp"/>
</dbReference>
<dbReference type="Proteomes" id="UP001648503">
    <property type="component" value="Unassembled WGS sequence"/>
</dbReference>
<evidence type="ECO:0000256" key="10">
    <source>
        <dbReference type="ARBA" id="ARBA00022723"/>
    </source>
</evidence>
<evidence type="ECO:0000256" key="21">
    <source>
        <dbReference type="ARBA" id="ARBA00033317"/>
    </source>
</evidence>
<dbReference type="InterPro" id="IPR050410">
    <property type="entry name" value="CCR4/nocturin_mRNA_transcr"/>
</dbReference>
<keyword evidence="24" id="KW-1185">Reference proteome</keyword>
<evidence type="ECO:0000256" key="9">
    <source>
        <dbReference type="ARBA" id="ARBA00022722"/>
    </source>
</evidence>
<keyword evidence="7" id="KW-0963">Cytoplasm</keyword>
<keyword evidence="17" id="KW-0804">Transcription</keyword>
<dbReference type="EC" id="3.1.13.4" evidence="6"/>
<dbReference type="Pfam" id="PF03372">
    <property type="entry name" value="Exo_endo_phos"/>
    <property type="match status" value="1"/>
</dbReference>
<dbReference type="InterPro" id="IPR036691">
    <property type="entry name" value="Endo/exonu/phosph_ase_sf"/>
</dbReference>
<evidence type="ECO:0000256" key="5">
    <source>
        <dbReference type="ARBA" id="ARBA00010774"/>
    </source>
</evidence>
<evidence type="ECO:0000256" key="20">
    <source>
        <dbReference type="ARBA" id="ARBA00031469"/>
    </source>
</evidence>
<dbReference type="Pfam" id="PF13855">
    <property type="entry name" value="LRR_8"/>
    <property type="match status" value="1"/>
</dbReference>
<keyword evidence="13" id="KW-0269">Exonuclease</keyword>
<evidence type="ECO:0000313" key="23">
    <source>
        <dbReference type="EMBL" id="KAH6586079.1"/>
    </source>
</evidence>
<evidence type="ECO:0000256" key="15">
    <source>
        <dbReference type="ARBA" id="ARBA00022884"/>
    </source>
</evidence>
<evidence type="ECO:0000256" key="12">
    <source>
        <dbReference type="ARBA" id="ARBA00022801"/>
    </source>
</evidence>
<evidence type="ECO:0000256" key="19">
    <source>
        <dbReference type="ARBA" id="ARBA00030493"/>
    </source>
</evidence>
<sequence length="681" mass="75984">MNDKDDNYSQYKYPPFATQGYYNNTSVGILSNAPLLPGSSAVPNGYPNHHMFVSGVQHRFPNQMHFPKMPGQNVHQALSHNHNLMHNPYSGQSAMASSSSMQTSSGMGISANVTPHIQKQLDMAQTARMSASPHHHARMHVTMTRSNLANGMSSINGSASSLNQFSDLHSSAASQSATQTSLERASGWVSLDLGGMLIHNISKELFRYKFITTLYLNHNNLMSIPPEIANLRALTLLNLSGNKLTSIPAELGLLVALKELLLFDNELTFLPPELGQLYQLDTIGLEGNPIGEPIPTLLQKDGTPGVITYLRDMCPVGTPPTDREWIVLDDDLNGSNTAESITVMCYNTLCQKYATPQSHAYTPSWALAWDYRKDLILQDILNYNADIVCLQEVEMGQFEDYFKVQLAHLADYDGVFFPKSRSKTMGEYERRQVDGCATLFKTTKFKMLDKHNVEFQTIAMQRADLRQSQDVLNRVMVKDNIAVLTFLEQVSTGDRLMVANTHLHWDPAYRDVKLIQMAMLMEEVERLLPIWHKMHSSGDPQQKPPTILCGDLNSLPDSGVVEFLSRGHAAADHDDIKGFDYEPFSAGGLSHKLSFKSAYSHRDIMDFTNFTPTFCGVIDYIWYTTNTLAVSGLLSHVDRDYVAKTVGFPNAHHPSDHIPLVVSLRTKQANTLSGPRKVVFN</sequence>
<reference evidence="23 24" key="1">
    <citation type="submission" date="2021-02" db="EMBL/GenBank/DDBJ databases">
        <title>Variation within the Batrachochytrium salamandrivorans European outbreak.</title>
        <authorList>
            <person name="Kelly M."/>
            <person name="Pasmans F."/>
            <person name="Shea T.P."/>
            <person name="Munoz J.F."/>
            <person name="Carranza S."/>
            <person name="Cuomo C.A."/>
            <person name="Martel A."/>
        </authorList>
    </citation>
    <scope>NUCLEOTIDE SEQUENCE [LARGE SCALE GENOMIC DNA]</scope>
    <source>
        <strain evidence="23 24">AMFP18/2</strain>
    </source>
</reference>
<evidence type="ECO:0000256" key="6">
    <source>
        <dbReference type="ARBA" id="ARBA00012161"/>
    </source>
</evidence>
<dbReference type="Gene3D" id="3.80.10.10">
    <property type="entry name" value="Ribonuclease Inhibitor"/>
    <property type="match status" value="1"/>
</dbReference>
<name>A0ABQ8ESX0_9FUNG</name>
<evidence type="ECO:0000256" key="7">
    <source>
        <dbReference type="ARBA" id="ARBA00022490"/>
    </source>
</evidence>
<gene>
    <name evidence="23" type="ORF">BASA50_000784</name>
</gene>
<dbReference type="Gene3D" id="3.60.10.10">
    <property type="entry name" value="Endonuclease/exonuclease/phosphatase"/>
    <property type="match status" value="1"/>
</dbReference>
<dbReference type="InterPro" id="IPR032675">
    <property type="entry name" value="LRR_dom_sf"/>
</dbReference>
<keyword evidence="18" id="KW-0539">Nucleus</keyword>
<comment type="similarity">
    <text evidence="5">Belongs to the CCR4/nocturin family.</text>
</comment>
<dbReference type="PANTHER" id="PTHR12121:SF100">
    <property type="entry name" value="POLY(A)-SPECIFIC RIBONUCLEASE"/>
    <property type="match status" value="1"/>
</dbReference>
<keyword evidence="12" id="KW-0378">Hydrolase</keyword>
<evidence type="ECO:0000256" key="18">
    <source>
        <dbReference type="ARBA" id="ARBA00023242"/>
    </source>
</evidence>
<proteinExistence type="inferred from homology"/>
<comment type="caution">
    <text evidence="23">The sequence shown here is derived from an EMBL/GenBank/DDBJ whole genome shotgun (WGS) entry which is preliminary data.</text>
</comment>
<dbReference type="InterPro" id="IPR001611">
    <property type="entry name" value="Leu-rich_rpt"/>
</dbReference>
<dbReference type="PROSITE" id="PS51450">
    <property type="entry name" value="LRR"/>
    <property type="match status" value="1"/>
</dbReference>
<evidence type="ECO:0000256" key="17">
    <source>
        <dbReference type="ARBA" id="ARBA00023163"/>
    </source>
</evidence>
<evidence type="ECO:0000313" key="24">
    <source>
        <dbReference type="Proteomes" id="UP001648503"/>
    </source>
</evidence>
<dbReference type="SUPFAM" id="SSF56219">
    <property type="entry name" value="DNase I-like"/>
    <property type="match status" value="1"/>
</dbReference>
<evidence type="ECO:0000259" key="22">
    <source>
        <dbReference type="Pfam" id="PF03372"/>
    </source>
</evidence>
<keyword evidence="15" id="KW-0694">RNA-binding</keyword>
<comment type="catalytic activity">
    <reaction evidence="1">
        <text>Exonucleolytic cleavage of poly(A) to 5'-AMP.</text>
        <dbReference type="EC" id="3.1.13.4"/>
    </reaction>
</comment>
<evidence type="ECO:0000256" key="11">
    <source>
        <dbReference type="ARBA" id="ARBA00022737"/>
    </source>
</evidence>
<comment type="subcellular location">
    <subcellularLocation>
        <location evidence="4">Cytoplasm</location>
    </subcellularLocation>
    <subcellularLocation>
        <location evidence="3">Nucleus</location>
    </subcellularLocation>
</comment>
<dbReference type="PANTHER" id="PTHR12121">
    <property type="entry name" value="CARBON CATABOLITE REPRESSOR PROTEIN 4"/>
    <property type="match status" value="1"/>
</dbReference>
<evidence type="ECO:0000256" key="13">
    <source>
        <dbReference type="ARBA" id="ARBA00022839"/>
    </source>
</evidence>
<evidence type="ECO:0000256" key="3">
    <source>
        <dbReference type="ARBA" id="ARBA00004123"/>
    </source>
</evidence>
<evidence type="ECO:0000256" key="2">
    <source>
        <dbReference type="ARBA" id="ARBA00001946"/>
    </source>
</evidence>
<keyword evidence="9" id="KW-0540">Nuclease</keyword>
<feature type="domain" description="Endonuclease/exonuclease/phosphatase" evidence="22">
    <location>
        <begin position="346"/>
        <end position="657"/>
    </location>
</feature>
<protein>
    <recommendedName>
        <fullName evidence="6">poly(A)-specific ribonuclease</fullName>
        <ecNumber evidence="6">3.1.13.4</ecNumber>
    </recommendedName>
    <alternativeName>
        <fullName evidence="19">Carbon catabolite repressor protein 4</fullName>
    </alternativeName>
    <alternativeName>
        <fullName evidence="20">Cytoplasmic deadenylase</fullName>
    </alternativeName>
    <alternativeName>
        <fullName evidence="21">Glucose-repressible alcohol dehydrogenase transcriptional effector</fullName>
    </alternativeName>
</protein>
<dbReference type="SUPFAM" id="SSF52058">
    <property type="entry name" value="L domain-like"/>
    <property type="match status" value="1"/>
</dbReference>
<evidence type="ECO:0000256" key="4">
    <source>
        <dbReference type="ARBA" id="ARBA00004496"/>
    </source>
</evidence>
<evidence type="ECO:0000256" key="14">
    <source>
        <dbReference type="ARBA" id="ARBA00022842"/>
    </source>
</evidence>
<dbReference type="EMBL" id="JAFCIX010000576">
    <property type="protein sequence ID" value="KAH6586079.1"/>
    <property type="molecule type" value="Genomic_DNA"/>
</dbReference>
<dbReference type="CDD" id="cd09097">
    <property type="entry name" value="Deadenylase_CCR4"/>
    <property type="match status" value="1"/>
</dbReference>
<dbReference type="InterPro" id="IPR005135">
    <property type="entry name" value="Endo/exonuclease/phosphatase"/>
</dbReference>
<keyword evidence="11" id="KW-0677">Repeat</keyword>
<evidence type="ECO:0000256" key="16">
    <source>
        <dbReference type="ARBA" id="ARBA00023015"/>
    </source>
</evidence>
<keyword evidence="8" id="KW-0433">Leucine-rich repeat</keyword>